<dbReference type="EMBL" id="HACA01008197">
    <property type="protein sequence ID" value="CDW25558.1"/>
    <property type="molecule type" value="Transcribed_RNA"/>
</dbReference>
<keyword evidence="1" id="KW-1133">Transmembrane helix</keyword>
<keyword evidence="1" id="KW-0812">Transmembrane</keyword>
<reference evidence="2" key="1">
    <citation type="submission" date="2014-05" db="EMBL/GenBank/DDBJ databases">
        <authorList>
            <person name="Chronopoulou M."/>
        </authorList>
    </citation>
    <scope>NUCLEOTIDE SEQUENCE</scope>
    <source>
        <tissue evidence="2">Whole organism</tissue>
    </source>
</reference>
<proteinExistence type="predicted"/>
<sequence length="231" mass="26493">MGLFMVDRSKMVFVNLFAFIHLLVTSSLILLVPIFLRGIPQTFEVLFPMNIAGYIMFGVLIMMIAIIPLISIYWYKYIMKDLSLHSFDTIEAPLLDHKLKLNRATSADASKVPLDIERVKIPIEDKNAYGMEPIVISTDVSHKSATRKSISHSDLNSFINAPNYSRVSCKKSLDRRESPSKFSLVHSKQHSIVTDVERNKYLYDYALEENGDTIIIQEEDLLYIIDNHKIH</sequence>
<evidence type="ECO:0000313" key="2">
    <source>
        <dbReference type="EMBL" id="CDW25558.1"/>
    </source>
</evidence>
<evidence type="ECO:0000256" key="1">
    <source>
        <dbReference type="SAM" id="Phobius"/>
    </source>
</evidence>
<name>A0A0K2THL7_LEPSM</name>
<accession>A0A0K2THL7</accession>
<keyword evidence="1" id="KW-0472">Membrane</keyword>
<organism evidence="2">
    <name type="scientific">Lepeophtheirus salmonis</name>
    <name type="common">Salmon louse</name>
    <name type="synonym">Caligus salmonis</name>
    <dbReference type="NCBI Taxonomy" id="72036"/>
    <lineage>
        <taxon>Eukaryota</taxon>
        <taxon>Metazoa</taxon>
        <taxon>Ecdysozoa</taxon>
        <taxon>Arthropoda</taxon>
        <taxon>Crustacea</taxon>
        <taxon>Multicrustacea</taxon>
        <taxon>Hexanauplia</taxon>
        <taxon>Copepoda</taxon>
        <taxon>Siphonostomatoida</taxon>
        <taxon>Caligidae</taxon>
        <taxon>Lepeophtheirus</taxon>
    </lineage>
</organism>
<protein>
    <submittedName>
        <fullName evidence="2">Uncharacterized protein</fullName>
    </submittedName>
</protein>
<feature type="transmembrane region" description="Helical" evidence="1">
    <location>
        <begin position="12"/>
        <end position="36"/>
    </location>
</feature>
<dbReference type="AlphaFoldDB" id="A0A0K2THL7"/>
<feature type="transmembrane region" description="Helical" evidence="1">
    <location>
        <begin position="51"/>
        <end position="75"/>
    </location>
</feature>